<proteinExistence type="predicted"/>
<feature type="compositionally biased region" description="Polar residues" evidence="1">
    <location>
        <begin position="32"/>
        <end position="45"/>
    </location>
</feature>
<evidence type="ECO:0000256" key="1">
    <source>
        <dbReference type="SAM" id="MobiDB-lite"/>
    </source>
</evidence>
<evidence type="ECO:0000313" key="3">
    <source>
        <dbReference type="Proteomes" id="UP001203297"/>
    </source>
</evidence>
<protein>
    <submittedName>
        <fullName evidence="2">Uncharacterized protein</fullName>
    </submittedName>
</protein>
<comment type="caution">
    <text evidence="2">The sequence shown here is derived from an EMBL/GenBank/DDBJ whole genome shotgun (WGS) entry which is preliminary data.</text>
</comment>
<feature type="compositionally biased region" description="Low complexity" evidence="1">
    <location>
        <begin position="22"/>
        <end position="31"/>
    </location>
</feature>
<keyword evidence="3" id="KW-1185">Reference proteome</keyword>
<evidence type="ECO:0000313" key="2">
    <source>
        <dbReference type="EMBL" id="KAI0298462.1"/>
    </source>
</evidence>
<dbReference type="AlphaFoldDB" id="A0AAD4M315"/>
<accession>A0AAD4M315</accession>
<organism evidence="2 3">
    <name type="scientific">Multifurca ochricompacta</name>
    <dbReference type="NCBI Taxonomy" id="376703"/>
    <lineage>
        <taxon>Eukaryota</taxon>
        <taxon>Fungi</taxon>
        <taxon>Dikarya</taxon>
        <taxon>Basidiomycota</taxon>
        <taxon>Agaricomycotina</taxon>
        <taxon>Agaricomycetes</taxon>
        <taxon>Russulales</taxon>
        <taxon>Russulaceae</taxon>
        <taxon>Multifurca</taxon>
    </lineage>
</organism>
<gene>
    <name evidence="2" type="ORF">B0F90DRAFT_1669047</name>
</gene>
<dbReference type="Proteomes" id="UP001203297">
    <property type="component" value="Unassembled WGS sequence"/>
</dbReference>
<reference evidence="2" key="1">
    <citation type="journal article" date="2022" name="New Phytol.">
        <title>Evolutionary transition to the ectomycorrhizal habit in the genomes of a hyperdiverse lineage of mushroom-forming fungi.</title>
        <authorList>
            <person name="Looney B."/>
            <person name="Miyauchi S."/>
            <person name="Morin E."/>
            <person name="Drula E."/>
            <person name="Courty P.E."/>
            <person name="Kohler A."/>
            <person name="Kuo A."/>
            <person name="LaButti K."/>
            <person name="Pangilinan J."/>
            <person name="Lipzen A."/>
            <person name="Riley R."/>
            <person name="Andreopoulos W."/>
            <person name="He G."/>
            <person name="Johnson J."/>
            <person name="Nolan M."/>
            <person name="Tritt A."/>
            <person name="Barry K.W."/>
            <person name="Grigoriev I.V."/>
            <person name="Nagy L.G."/>
            <person name="Hibbett D."/>
            <person name="Henrissat B."/>
            <person name="Matheny P.B."/>
            <person name="Labbe J."/>
            <person name="Martin F.M."/>
        </authorList>
    </citation>
    <scope>NUCLEOTIDE SEQUENCE</scope>
    <source>
        <strain evidence="2">BPL690</strain>
    </source>
</reference>
<dbReference type="EMBL" id="WTXG01000028">
    <property type="protein sequence ID" value="KAI0298462.1"/>
    <property type="molecule type" value="Genomic_DNA"/>
</dbReference>
<feature type="region of interest" description="Disordered" evidence="1">
    <location>
        <begin position="18"/>
        <end position="104"/>
    </location>
</feature>
<name>A0AAD4M315_9AGAM</name>
<sequence>MTRVMHTLAFVFHRREKGCRAHSGSSHESGGQQWASPMTWTSSQWGRGEGEPPDNGNPSFVERRKKKRVPMSNQFNSRKTCNHLRTRGPERLGTTPPPPPTRLDDLGAPIRWVCTSGFTIYRNLSRLMSAIGEVEVEGGCERLGLGTLDRSKKEAGVSWTTWVGQSRRKVTVNVNGSTVGWEWGMGDGRMGDGDRDER</sequence>